<name>A0A5B7CGP0_PORTR</name>
<dbReference type="AlphaFoldDB" id="A0A5B7CGP0"/>
<gene>
    <name evidence="1" type="ORF">E2C01_001067</name>
</gene>
<evidence type="ECO:0000313" key="1">
    <source>
        <dbReference type="EMBL" id="MPC08480.1"/>
    </source>
</evidence>
<accession>A0A5B7CGP0</accession>
<organism evidence="1 2">
    <name type="scientific">Portunus trituberculatus</name>
    <name type="common">Swimming crab</name>
    <name type="synonym">Neptunus trituberculatus</name>
    <dbReference type="NCBI Taxonomy" id="210409"/>
    <lineage>
        <taxon>Eukaryota</taxon>
        <taxon>Metazoa</taxon>
        <taxon>Ecdysozoa</taxon>
        <taxon>Arthropoda</taxon>
        <taxon>Crustacea</taxon>
        <taxon>Multicrustacea</taxon>
        <taxon>Malacostraca</taxon>
        <taxon>Eumalacostraca</taxon>
        <taxon>Eucarida</taxon>
        <taxon>Decapoda</taxon>
        <taxon>Pleocyemata</taxon>
        <taxon>Brachyura</taxon>
        <taxon>Eubrachyura</taxon>
        <taxon>Portunoidea</taxon>
        <taxon>Portunidae</taxon>
        <taxon>Portuninae</taxon>
        <taxon>Portunus</taxon>
    </lineage>
</organism>
<evidence type="ECO:0000313" key="2">
    <source>
        <dbReference type="Proteomes" id="UP000324222"/>
    </source>
</evidence>
<reference evidence="1 2" key="1">
    <citation type="submission" date="2019-05" db="EMBL/GenBank/DDBJ databases">
        <title>Another draft genome of Portunus trituberculatus and its Hox gene families provides insights of decapod evolution.</title>
        <authorList>
            <person name="Jeong J.-H."/>
            <person name="Song I."/>
            <person name="Kim S."/>
            <person name="Choi T."/>
            <person name="Kim D."/>
            <person name="Ryu S."/>
            <person name="Kim W."/>
        </authorList>
    </citation>
    <scope>NUCLEOTIDE SEQUENCE [LARGE SCALE GENOMIC DNA]</scope>
    <source>
        <tissue evidence="1">Muscle</tissue>
    </source>
</reference>
<dbReference type="EMBL" id="VSRR010000032">
    <property type="protein sequence ID" value="MPC08480.1"/>
    <property type="molecule type" value="Genomic_DNA"/>
</dbReference>
<dbReference type="Proteomes" id="UP000324222">
    <property type="component" value="Unassembled WGS sequence"/>
</dbReference>
<proteinExistence type="predicted"/>
<keyword evidence="2" id="KW-1185">Reference proteome</keyword>
<comment type="caution">
    <text evidence="1">The sequence shown here is derived from an EMBL/GenBank/DDBJ whole genome shotgun (WGS) entry which is preliminary data.</text>
</comment>
<sequence length="244" mass="26930">MRIKEMYCKIQGGGSPGREWCGSLLGPCAVTSTWPRLWVPHTPQLTVNSTQQRHGFQAASVQDVIKTKIPHHSTAVSLILDVLCLVGDRELVFIAVPLVAVLVSHLTCLTDLEVSHHSPLQSGWAWVTTIGNLCIETIIPRVSQCEGLAIEGNAHHKLPRISTFAHPTHLSSGLAMRGDTWPVILSQAPWKSYVITLRKSTAEDSAGTSYDMSMIFLKEETAAERISPRGWKEAFSSCVIEMHW</sequence>
<protein>
    <submittedName>
        <fullName evidence="1">Uncharacterized protein</fullName>
    </submittedName>
</protein>